<dbReference type="GO" id="GO:0005524">
    <property type="term" value="F:ATP binding"/>
    <property type="evidence" value="ECO:0007669"/>
    <property type="project" value="UniProtKB-UniRule"/>
</dbReference>
<evidence type="ECO:0000256" key="5">
    <source>
        <dbReference type="ARBA" id="ARBA00048539"/>
    </source>
</evidence>
<feature type="binding site" evidence="6">
    <location>
        <begin position="32"/>
        <end position="37"/>
    </location>
    <ligand>
        <name>ATP</name>
        <dbReference type="ChEBI" id="CHEBI:30616"/>
    </ligand>
</feature>
<dbReference type="GO" id="GO:0005737">
    <property type="term" value="C:cytoplasm"/>
    <property type="evidence" value="ECO:0007669"/>
    <property type="project" value="UniProtKB-SubCell"/>
</dbReference>
<dbReference type="GO" id="GO:0032267">
    <property type="term" value="F:tRNA(Ile)-lysidine synthase activity"/>
    <property type="evidence" value="ECO:0007669"/>
    <property type="project" value="UniProtKB-EC"/>
</dbReference>
<evidence type="ECO:0000313" key="8">
    <source>
        <dbReference type="EMBL" id="RFU95351.1"/>
    </source>
</evidence>
<gene>
    <name evidence="6 8" type="primary">tilS</name>
    <name evidence="8" type="ORF">DYP60_04860</name>
</gene>
<dbReference type="HAMAP" id="MF_01161">
    <property type="entry name" value="tRNA_Ile_lys_synt"/>
    <property type="match status" value="1"/>
</dbReference>
<reference evidence="9" key="1">
    <citation type="submission" date="2018-08" db="EMBL/GenBank/DDBJ databases">
        <authorList>
            <person name="Grouzdev D.S."/>
            <person name="Krutkina M.S."/>
        </authorList>
    </citation>
    <scope>NUCLEOTIDE SEQUENCE [LARGE SCALE GENOMIC DNA]</scope>
    <source>
        <strain evidence="9">4-11</strain>
    </source>
</reference>
<dbReference type="AlphaFoldDB" id="A0A372MHU7"/>
<evidence type="ECO:0000259" key="7">
    <source>
        <dbReference type="Pfam" id="PF01171"/>
    </source>
</evidence>
<keyword evidence="4 6" id="KW-0067">ATP-binding</keyword>
<evidence type="ECO:0000256" key="2">
    <source>
        <dbReference type="ARBA" id="ARBA00022694"/>
    </source>
</evidence>
<dbReference type="Pfam" id="PF01171">
    <property type="entry name" value="ATP_bind_3"/>
    <property type="match status" value="1"/>
</dbReference>
<dbReference type="Gene3D" id="3.40.50.620">
    <property type="entry name" value="HUPs"/>
    <property type="match status" value="1"/>
</dbReference>
<comment type="function">
    <text evidence="6">Ligates lysine onto the cytidine present at position 34 of the AUA codon-specific tRNA(Ile) that contains the anticodon CAU, in an ATP-dependent manner. Cytidine is converted to lysidine, thus changing the amino acid specificity of the tRNA from methionine to isoleucine.</text>
</comment>
<accession>A0A372MHU7</accession>
<dbReference type="GO" id="GO:0006400">
    <property type="term" value="P:tRNA modification"/>
    <property type="evidence" value="ECO:0007669"/>
    <property type="project" value="UniProtKB-UniRule"/>
</dbReference>
<name>A0A372MHU7_9SPIR</name>
<keyword evidence="9" id="KW-1185">Reference proteome</keyword>
<evidence type="ECO:0000256" key="1">
    <source>
        <dbReference type="ARBA" id="ARBA00022598"/>
    </source>
</evidence>
<reference evidence="8 9" key="2">
    <citation type="submission" date="2018-09" db="EMBL/GenBank/DDBJ databases">
        <title>Genome of Sphaerochaeta halotolerans strain 4-11.</title>
        <authorList>
            <person name="Nazina T.N."/>
            <person name="Sokolova D.S."/>
        </authorList>
    </citation>
    <scope>NUCLEOTIDE SEQUENCE [LARGE SCALE GENOMIC DNA]</scope>
    <source>
        <strain evidence="8 9">4-11</strain>
    </source>
</reference>
<evidence type="ECO:0000256" key="3">
    <source>
        <dbReference type="ARBA" id="ARBA00022741"/>
    </source>
</evidence>
<dbReference type="EMBL" id="QUWK01000004">
    <property type="protein sequence ID" value="RFU95351.1"/>
    <property type="molecule type" value="Genomic_DNA"/>
</dbReference>
<dbReference type="PANTHER" id="PTHR43033">
    <property type="entry name" value="TRNA(ILE)-LYSIDINE SYNTHASE-RELATED"/>
    <property type="match status" value="1"/>
</dbReference>
<dbReference type="InterPro" id="IPR012795">
    <property type="entry name" value="tRNA_Ile_lys_synt_N"/>
</dbReference>
<dbReference type="PANTHER" id="PTHR43033:SF1">
    <property type="entry name" value="TRNA(ILE)-LYSIDINE SYNTHASE-RELATED"/>
    <property type="match status" value="1"/>
</dbReference>
<evidence type="ECO:0000313" key="9">
    <source>
        <dbReference type="Proteomes" id="UP000264002"/>
    </source>
</evidence>
<evidence type="ECO:0000256" key="6">
    <source>
        <dbReference type="HAMAP-Rule" id="MF_01161"/>
    </source>
</evidence>
<organism evidence="8 9">
    <name type="scientific">Sphaerochaeta halotolerans</name>
    <dbReference type="NCBI Taxonomy" id="2293840"/>
    <lineage>
        <taxon>Bacteria</taxon>
        <taxon>Pseudomonadati</taxon>
        <taxon>Spirochaetota</taxon>
        <taxon>Spirochaetia</taxon>
        <taxon>Spirochaetales</taxon>
        <taxon>Sphaerochaetaceae</taxon>
        <taxon>Sphaerochaeta</taxon>
    </lineage>
</organism>
<comment type="domain">
    <text evidence="6">The N-terminal region contains the highly conserved SGGXDS motif, predicted to be a P-loop motif involved in ATP binding.</text>
</comment>
<comment type="catalytic activity">
    <reaction evidence="5 6">
        <text>cytidine(34) in tRNA(Ile2) + L-lysine + ATP = lysidine(34) in tRNA(Ile2) + AMP + diphosphate + H(+)</text>
        <dbReference type="Rhea" id="RHEA:43744"/>
        <dbReference type="Rhea" id="RHEA-COMP:10625"/>
        <dbReference type="Rhea" id="RHEA-COMP:10670"/>
        <dbReference type="ChEBI" id="CHEBI:15378"/>
        <dbReference type="ChEBI" id="CHEBI:30616"/>
        <dbReference type="ChEBI" id="CHEBI:32551"/>
        <dbReference type="ChEBI" id="CHEBI:33019"/>
        <dbReference type="ChEBI" id="CHEBI:82748"/>
        <dbReference type="ChEBI" id="CHEBI:83665"/>
        <dbReference type="ChEBI" id="CHEBI:456215"/>
        <dbReference type="EC" id="6.3.4.19"/>
    </reaction>
</comment>
<dbReference type="EC" id="6.3.4.19" evidence="6"/>
<proteinExistence type="inferred from homology"/>
<keyword evidence="6" id="KW-0963">Cytoplasm</keyword>
<dbReference type="InterPro" id="IPR014729">
    <property type="entry name" value="Rossmann-like_a/b/a_fold"/>
</dbReference>
<keyword evidence="2 6" id="KW-0819">tRNA processing</keyword>
<dbReference type="RefSeq" id="WP_117329761.1">
    <property type="nucleotide sequence ID" value="NZ_QUWK01000004.1"/>
</dbReference>
<sequence>MPTTDAIVPKTIHEFLVAHHIDNDAQIAVAFSGGSDSLALLLGLSCLLESAQVSVFYVNHHLRPEPELSLELQLCHSNCQRLGFSLEVLDLGKGSVEAQAKKCGEGVEAAARTLRYEALFAACRNHGCTYLATAHNADDQMETLLMRLFQAASVSSLKGIAAWSESAGNPVLIRPLLTIPHRTLREYVEAEGFLWAEDSSNAQDTYLRNQLRHKVKPQILALFPKAYHAVSIMSQRFSEIASMLQAWEDDALSHVEVGKGEVRFSLAWYQGTMEEMRERLLFRLYAEVCACETQRLRQVMVAGLRAHLDGSTSATRLHIETGGCSVLISDGQVIWSQVTQYPHFLFPLDNPGKVQEISFPGGILFRIDEMQEEMDSQLLMIDADSLKNAVIRSAEVGDCIELEAGSVSVSKLLSSYHIPKSKHPAVPLLCDRSGVVAVFARMYGGKDRLARRFKAPLARRLTNIYSSRIKEQ</sequence>
<dbReference type="CDD" id="cd01992">
    <property type="entry name" value="TilS_N"/>
    <property type="match status" value="1"/>
</dbReference>
<dbReference type="InterPro" id="IPR011063">
    <property type="entry name" value="TilS/TtcA_N"/>
</dbReference>
<keyword evidence="3 6" id="KW-0547">Nucleotide-binding</keyword>
<dbReference type="SUPFAM" id="SSF52402">
    <property type="entry name" value="Adenine nucleotide alpha hydrolases-like"/>
    <property type="match status" value="1"/>
</dbReference>
<comment type="caution">
    <text evidence="8">The sequence shown here is derived from an EMBL/GenBank/DDBJ whole genome shotgun (WGS) entry which is preliminary data.</text>
</comment>
<feature type="domain" description="tRNA(Ile)-lysidine/2-thiocytidine synthase N-terminal" evidence="7">
    <location>
        <begin position="26"/>
        <end position="214"/>
    </location>
</feature>
<protein>
    <recommendedName>
        <fullName evidence="6">tRNA(Ile)-lysidine synthase</fullName>
        <ecNumber evidence="6">6.3.4.19</ecNumber>
    </recommendedName>
    <alternativeName>
        <fullName evidence="6">tRNA(Ile)-2-lysyl-cytidine synthase</fullName>
    </alternativeName>
    <alternativeName>
        <fullName evidence="6">tRNA(Ile)-lysidine synthetase</fullName>
    </alternativeName>
</protein>
<evidence type="ECO:0000256" key="4">
    <source>
        <dbReference type="ARBA" id="ARBA00022840"/>
    </source>
</evidence>
<comment type="subcellular location">
    <subcellularLocation>
        <location evidence="6">Cytoplasm</location>
    </subcellularLocation>
</comment>
<comment type="similarity">
    <text evidence="6">Belongs to the tRNA(Ile)-lysidine synthase family.</text>
</comment>
<keyword evidence="1 6" id="KW-0436">Ligase</keyword>
<dbReference type="NCBIfam" id="TIGR02432">
    <property type="entry name" value="lysidine_TilS_N"/>
    <property type="match status" value="1"/>
</dbReference>
<dbReference type="Proteomes" id="UP000264002">
    <property type="component" value="Unassembled WGS sequence"/>
</dbReference>
<dbReference type="InterPro" id="IPR012094">
    <property type="entry name" value="tRNA_Ile_lys_synt"/>
</dbReference>